<evidence type="ECO:0000313" key="3">
    <source>
        <dbReference type="Proteomes" id="UP000605986"/>
    </source>
</evidence>
<comment type="caution">
    <text evidence="2">The sequence shown here is derived from an EMBL/GenBank/DDBJ whole genome shotgun (WGS) entry which is preliminary data.</text>
</comment>
<dbReference type="OrthoDB" id="3520229at2759"/>
<feature type="region of interest" description="Disordered" evidence="1">
    <location>
        <begin position="94"/>
        <end position="149"/>
    </location>
</feature>
<protein>
    <submittedName>
        <fullName evidence="2">Uncharacterized protein</fullName>
    </submittedName>
</protein>
<dbReference type="AlphaFoldDB" id="A0A8H4KI40"/>
<gene>
    <name evidence="2" type="ORF">F53441_6640</name>
</gene>
<keyword evidence="3" id="KW-1185">Reference proteome</keyword>
<dbReference type="EMBL" id="JAADJG010000253">
    <property type="protein sequence ID" value="KAF4450206.1"/>
    <property type="molecule type" value="Genomic_DNA"/>
</dbReference>
<evidence type="ECO:0000313" key="2">
    <source>
        <dbReference type="EMBL" id="KAF4450206.1"/>
    </source>
</evidence>
<feature type="compositionally biased region" description="Basic and acidic residues" evidence="1">
    <location>
        <begin position="113"/>
        <end position="126"/>
    </location>
</feature>
<reference evidence="2" key="1">
    <citation type="submission" date="2020-01" db="EMBL/GenBank/DDBJ databases">
        <title>Identification and distribution of gene clusters putatively required for synthesis of sphingolipid metabolism inhibitors in phylogenetically diverse species of the filamentous fungus Fusarium.</title>
        <authorList>
            <person name="Kim H.-S."/>
            <person name="Busman M."/>
            <person name="Brown D.W."/>
            <person name="Divon H."/>
            <person name="Uhlig S."/>
            <person name="Proctor R.H."/>
        </authorList>
    </citation>
    <scope>NUCLEOTIDE SEQUENCE</scope>
    <source>
        <strain evidence="2">NRRL 53441</strain>
    </source>
</reference>
<feature type="compositionally biased region" description="Low complexity" evidence="1">
    <location>
        <begin position="127"/>
        <end position="149"/>
    </location>
</feature>
<accession>A0A8H4KI40</accession>
<dbReference type="Proteomes" id="UP000605986">
    <property type="component" value="Unassembled WGS sequence"/>
</dbReference>
<sequence>MSSTTSSGIAAPSTGCAAQLYDIPNKDNTCAMPYKANHTEILQACCGDAKIVSYRDNCGIYCVAIDQTIGDLTKCLYKNGAANADVFCSGSKKTTKTKDADVPATAQASAIDADSKTKSKDDDENKSTATGSETATGTSSSSTGSSTGNAAAGFAPKSSINTVGLAIGALLFSSFAAGAFQL</sequence>
<name>A0A8H4KI40_9HYPO</name>
<evidence type="ECO:0000256" key="1">
    <source>
        <dbReference type="SAM" id="MobiDB-lite"/>
    </source>
</evidence>
<organism evidence="2 3">
    <name type="scientific">Fusarium austroafricanum</name>
    <dbReference type="NCBI Taxonomy" id="2364996"/>
    <lineage>
        <taxon>Eukaryota</taxon>
        <taxon>Fungi</taxon>
        <taxon>Dikarya</taxon>
        <taxon>Ascomycota</taxon>
        <taxon>Pezizomycotina</taxon>
        <taxon>Sordariomycetes</taxon>
        <taxon>Hypocreomycetidae</taxon>
        <taxon>Hypocreales</taxon>
        <taxon>Nectriaceae</taxon>
        <taxon>Fusarium</taxon>
        <taxon>Fusarium concolor species complex</taxon>
    </lineage>
</organism>
<proteinExistence type="predicted"/>